<name>A0ABV6UWG9_9ACTN</name>
<dbReference type="RefSeq" id="WP_030263735.1">
    <property type="nucleotide sequence ID" value="NZ_JBHEZZ010000023.1"/>
</dbReference>
<comment type="caution">
    <text evidence="3">The sequence shown here is derived from an EMBL/GenBank/DDBJ whole genome shotgun (WGS) entry which is preliminary data.</text>
</comment>
<evidence type="ECO:0000259" key="2">
    <source>
        <dbReference type="Pfam" id="PF18847"/>
    </source>
</evidence>
<feature type="domain" description="Large polyvalent protein associated" evidence="2">
    <location>
        <begin position="335"/>
        <end position="430"/>
    </location>
</feature>
<dbReference type="Pfam" id="PF18847">
    <property type="entry name" value="LPD29"/>
    <property type="match status" value="1"/>
</dbReference>
<dbReference type="Proteomes" id="UP001592528">
    <property type="component" value="Unassembled WGS sequence"/>
</dbReference>
<reference evidence="3 4" key="1">
    <citation type="submission" date="2024-09" db="EMBL/GenBank/DDBJ databases">
        <authorList>
            <person name="Lee S.D."/>
        </authorList>
    </citation>
    <scope>NUCLEOTIDE SEQUENCE [LARGE SCALE GENOMIC DNA]</scope>
    <source>
        <strain evidence="3 4">N1-5</strain>
    </source>
</reference>
<keyword evidence="4" id="KW-1185">Reference proteome</keyword>
<feature type="region of interest" description="Disordered" evidence="1">
    <location>
        <begin position="74"/>
        <end position="130"/>
    </location>
</feature>
<dbReference type="InterPro" id="IPR041311">
    <property type="entry name" value="LPD29"/>
</dbReference>
<evidence type="ECO:0000313" key="4">
    <source>
        <dbReference type="Proteomes" id="UP001592528"/>
    </source>
</evidence>
<protein>
    <submittedName>
        <fullName evidence="3">LPD29 domain-containing protein</fullName>
    </submittedName>
</protein>
<evidence type="ECO:0000313" key="3">
    <source>
        <dbReference type="EMBL" id="MFC1405813.1"/>
    </source>
</evidence>
<sequence length="490" mass="52716">MNESNPLRPIQASPGDAAEAERLAGEAIDANAAAYRYELHGRDGVTTTRRLTPDSARLAVTRALLRGKPVHVDGRGAVDVQHRRTGRTTYRPQAAEPSNAPATATTDTAPAPAEQTPPPVSDSAEPQREQSGGLELLAYESGQAAGLAALYRAQVWTGLEWTPLPLDPEGEIIGATLPHFLSQVFGPGGLLLRHDDLLTFSTRARERDVSLRLDPVPGARVLAPGDPVGAQHFAVSMLQRDGRACQWVPFKVEGTDRIRARVLRNVLAAGAERGVVATLDVSGVVKVSGLFPEPLQFRPVEPQGPAKTPAGHPEAVPEDTTPAPAAPVHLGSRFVAKVLRSHLKAAFPGARISVRCGTGTAYSWLRIAWTDGPSEREVQAVCEPWHGSRFNGMTDGYDQCEPLMVALEPGALPVAVSPAVDGINYDRQFSPETKRSALDLLSEHHGRSITIHEHSLPMTEIDGQRISGGTGWTQFRDVVDKVVLRRRAQD</sequence>
<evidence type="ECO:0000256" key="1">
    <source>
        <dbReference type="SAM" id="MobiDB-lite"/>
    </source>
</evidence>
<feature type="region of interest" description="Disordered" evidence="1">
    <location>
        <begin position="296"/>
        <end position="324"/>
    </location>
</feature>
<feature type="region of interest" description="Disordered" evidence="1">
    <location>
        <begin position="1"/>
        <end position="20"/>
    </location>
</feature>
<organism evidence="3 4">
    <name type="scientific">Streptacidiphilus cavernicola</name>
    <dbReference type="NCBI Taxonomy" id="3342716"/>
    <lineage>
        <taxon>Bacteria</taxon>
        <taxon>Bacillati</taxon>
        <taxon>Actinomycetota</taxon>
        <taxon>Actinomycetes</taxon>
        <taxon>Kitasatosporales</taxon>
        <taxon>Streptomycetaceae</taxon>
        <taxon>Streptacidiphilus</taxon>
    </lineage>
</organism>
<gene>
    <name evidence="3" type="ORF">ACEZDJ_31435</name>
</gene>
<proteinExistence type="predicted"/>
<dbReference type="EMBL" id="JBHEZZ010000023">
    <property type="protein sequence ID" value="MFC1405813.1"/>
    <property type="molecule type" value="Genomic_DNA"/>
</dbReference>
<feature type="compositionally biased region" description="Low complexity" evidence="1">
    <location>
        <begin position="100"/>
        <end position="114"/>
    </location>
</feature>
<accession>A0ABV6UWG9</accession>